<evidence type="ECO:0000256" key="1">
    <source>
        <dbReference type="SAM" id="Coils"/>
    </source>
</evidence>
<feature type="transmembrane region" description="Helical" evidence="2">
    <location>
        <begin position="125"/>
        <end position="148"/>
    </location>
</feature>
<keyword evidence="2" id="KW-0812">Transmembrane</keyword>
<evidence type="ECO:0000313" key="3">
    <source>
        <dbReference type="EMBL" id="QHU17756.1"/>
    </source>
</evidence>
<reference evidence="3" key="1">
    <citation type="journal article" date="2020" name="Nature">
        <title>Giant virus diversity and host interactions through global metagenomics.</title>
        <authorList>
            <person name="Schulz F."/>
            <person name="Roux S."/>
            <person name="Paez-Espino D."/>
            <person name="Jungbluth S."/>
            <person name="Walsh D.A."/>
            <person name="Denef V.J."/>
            <person name="McMahon K.D."/>
            <person name="Konstantinidis K.T."/>
            <person name="Eloe-Fadrosh E.A."/>
            <person name="Kyrpides N.C."/>
            <person name="Woyke T."/>
        </authorList>
    </citation>
    <scope>NUCLEOTIDE SEQUENCE</scope>
    <source>
        <strain evidence="3">GVMAG-S-3300012919-55</strain>
    </source>
</reference>
<sequence length="183" mass="21541">MVSFDNKIFGSTDNMQSVLDQDNNLKDQTFLSEVIITLTPDIHKNKNDINTNVDDIYTKINNKKNNYSGIISNLNGGFLNQLQDNYDKINKDKEIYHNKQEELKELKINNYTLEYRLKEFRKNPVYMFFICWSIIFIVLLVISFFYLIGEEQLISGPIRLILTILFIFVTSVIIKNIIGYYNK</sequence>
<keyword evidence="1" id="KW-0175">Coiled coil</keyword>
<organism evidence="3">
    <name type="scientific">viral metagenome</name>
    <dbReference type="NCBI Taxonomy" id="1070528"/>
    <lineage>
        <taxon>unclassified sequences</taxon>
        <taxon>metagenomes</taxon>
        <taxon>organismal metagenomes</taxon>
    </lineage>
</organism>
<keyword evidence="2" id="KW-1133">Transmembrane helix</keyword>
<evidence type="ECO:0000256" key="2">
    <source>
        <dbReference type="SAM" id="Phobius"/>
    </source>
</evidence>
<protein>
    <submittedName>
        <fullName evidence="3">Uncharacterized protein</fullName>
    </submittedName>
</protein>
<feature type="coiled-coil region" evidence="1">
    <location>
        <begin position="79"/>
        <end position="109"/>
    </location>
</feature>
<dbReference type="AlphaFoldDB" id="A0A6C0KKR7"/>
<name>A0A6C0KKR7_9ZZZZ</name>
<accession>A0A6C0KKR7</accession>
<feature type="transmembrane region" description="Helical" evidence="2">
    <location>
        <begin position="160"/>
        <end position="181"/>
    </location>
</feature>
<dbReference type="EMBL" id="MN740917">
    <property type="protein sequence ID" value="QHU17756.1"/>
    <property type="molecule type" value="Genomic_DNA"/>
</dbReference>
<proteinExistence type="predicted"/>
<keyword evidence="2" id="KW-0472">Membrane</keyword>